<dbReference type="GO" id="GO:0006357">
    <property type="term" value="P:regulation of transcription by RNA polymerase II"/>
    <property type="evidence" value="ECO:0007669"/>
    <property type="project" value="TreeGrafter"/>
</dbReference>
<feature type="domain" description="C2H2-type" evidence="13">
    <location>
        <begin position="405"/>
        <end position="432"/>
    </location>
</feature>
<dbReference type="InterPro" id="IPR050589">
    <property type="entry name" value="Ikaros_C2H2-ZF"/>
</dbReference>
<comment type="subcellular location">
    <subcellularLocation>
        <location evidence="1">Nucleus</location>
    </subcellularLocation>
</comment>
<keyword evidence="6" id="KW-0805">Transcription regulation</keyword>
<dbReference type="InterPro" id="IPR013087">
    <property type="entry name" value="Znf_C2H2_type"/>
</dbReference>
<dbReference type="FunFam" id="3.30.160.60:FF:000012">
    <property type="entry name" value="RB-associated KRAB zinc finger protein-like"/>
    <property type="match status" value="1"/>
</dbReference>
<dbReference type="SUPFAM" id="SSF57667">
    <property type="entry name" value="beta-beta-alpha zinc fingers"/>
    <property type="match status" value="5"/>
</dbReference>
<dbReference type="SMART" id="SM00868">
    <property type="entry name" value="zf-AD"/>
    <property type="match status" value="1"/>
</dbReference>
<feature type="domain" description="C2H2-type" evidence="13">
    <location>
        <begin position="517"/>
        <end position="544"/>
    </location>
</feature>
<dbReference type="PANTHER" id="PTHR24404">
    <property type="entry name" value="ZINC FINGER PROTEIN"/>
    <property type="match status" value="1"/>
</dbReference>
<feature type="domain" description="ZAD" evidence="14">
    <location>
        <begin position="2"/>
        <end position="77"/>
    </location>
</feature>
<evidence type="ECO:0000313" key="15">
    <source>
        <dbReference type="EMBL" id="CAG6454611.1"/>
    </source>
</evidence>
<feature type="region of interest" description="Disordered" evidence="12">
    <location>
        <begin position="114"/>
        <end position="210"/>
    </location>
</feature>
<dbReference type="InterPro" id="IPR036236">
    <property type="entry name" value="Znf_C2H2_sf"/>
</dbReference>
<feature type="domain" description="C2H2-type" evidence="13">
    <location>
        <begin position="573"/>
        <end position="595"/>
    </location>
</feature>
<dbReference type="PANTHER" id="PTHR24404:SF114">
    <property type="entry name" value="KLUMPFUSS, ISOFORM B-RELATED"/>
    <property type="match status" value="1"/>
</dbReference>
<dbReference type="EMBL" id="HBUE01026747">
    <property type="protein sequence ID" value="CAG6454611.1"/>
    <property type="molecule type" value="Transcribed_RNA"/>
</dbReference>
<feature type="compositionally biased region" description="Acidic residues" evidence="12">
    <location>
        <begin position="173"/>
        <end position="182"/>
    </location>
</feature>
<dbReference type="PROSITE" id="PS50157">
    <property type="entry name" value="ZINC_FINGER_C2H2_2"/>
    <property type="match status" value="8"/>
</dbReference>
<keyword evidence="9" id="KW-0539">Nucleus</keyword>
<evidence type="ECO:0000256" key="6">
    <source>
        <dbReference type="ARBA" id="ARBA00023015"/>
    </source>
</evidence>
<dbReference type="Pfam" id="PF13912">
    <property type="entry name" value="zf-C2H2_6"/>
    <property type="match status" value="1"/>
</dbReference>
<dbReference type="GO" id="GO:0008270">
    <property type="term" value="F:zinc ion binding"/>
    <property type="evidence" value="ECO:0007669"/>
    <property type="project" value="UniProtKB-UniRule"/>
</dbReference>
<feature type="compositionally biased region" description="Acidic residues" evidence="12">
    <location>
        <begin position="125"/>
        <end position="146"/>
    </location>
</feature>
<feature type="binding site" evidence="11">
    <location>
        <position position="7"/>
    </location>
    <ligand>
        <name>Zn(2+)</name>
        <dbReference type="ChEBI" id="CHEBI:29105"/>
    </ligand>
</feature>
<dbReference type="FunFam" id="3.30.160.60:FF:000213">
    <property type="entry name" value="Zinc finger protein 624"/>
    <property type="match status" value="1"/>
</dbReference>
<dbReference type="AlphaFoldDB" id="A0A8D8AHX8"/>
<dbReference type="PROSITE" id="PS00028">
    <property type="entry name" value="ZINC_FINGER_C2H2_1"/>
    <property type="match status" value="10"/>
</dbReference>
<evidence type="ECO:0000256" key="5">
    <source>
        <dbReference type="ARBA" id="ARBA00022833"/>
    </source>
</evidence>
<dbReference type="Pfam" id="PF13894">
    <property type="entry name" value="zf-C2H2_4"/>
    <property type="match status" value="1"/>
</dbReference>
<evidence type="ECO:0000256" key="10">
    <source>
        <dbReference type="PROSITE-ProRule" id="PRU00042"/>
    </source>
</evidence>
<evidence type="ECO:0000256" key="8">
    <source>
        <dbReference type="ARBA" id="ARBA00023163"/>
    </source>
</evidence>
<dbReference type="GO" id="GO:0000978">
    <property type="term" value="F:RNA polymerase II cis-regulatory region sequence-specific DNA binding"/>
    <property type="evidence" value="ECO:0007669"/>
    <property type="project" value="TreeGrafter"/>
</dbReference>
<organism evidence="15">
    <name type="scientific">Culex pipiens</name>
    <name type="common">House mosquito</name>
    <dbReference type="NCBI Taxonomy" id="7175"/>
    <lineage>
        <taxon>Eukaryota</taxon>
        <taxon>Metazoa</taxon>
        <taxon>Ecdysozoa</taxon>
        <taxon>Arthropoda</taxon>
        <taxon>Hexapoda</taxon>
        <taxon>Insecta</taxon>
        <taxon>Pterygota</taxon>
        <taxon>Neoptera</taxon>
        <taxon>Endopterygota</taxon>
        <taxon>Diptera</taxon>
        <taxon>Nematocera</taxon>
        <taxon>Culicoidea</taxon>
        <taxon>Culicidae</taxon>
        <taxon>Culicinae</taxon>
        <taxon>Culicini</taxon>
        <taxon>Culex</taxon>
        <taxon>Culex</taxon>
    </lineage>
</organism>
<evidence type="ECO:0000256" key="7">
    <source>
        <dbReference type="ARBA" id="ARBA00023125"/>
    </source>
</evidence>
<keyword evidence="5 11" id="KW-0862">Zinc</keyword>
<dbReference type="GO" id="GO:0003700">
    <property type="term" value="F:DNA-binding transcription factor activity"/>
    <property type="evidence" value="ECO:0007669"/>
    <property type="project" value="TreeGrafter"/>
</dbReference>
<keyword evidence="3" id="KW-0677">Repeat</keyword>
<dbReference type="Pfam" id="PF00096">
    <property type="entry name" value="zf-C2H2"/>
    <property type="match status" value="5"/>
</dbReference>
<dbReference type="Gene3D" id="3.40.1800.20">
    <property type="match status" value="1"/>
</dbReference>
<evidence type="ECO:0000256" key="4">
    <source>
        <dbReference type="ARBA" id="ARBA00022771"/>
    </source>
</evidence>
<proteinExistence type="predicted"/>
<name>A0A8D8AHX8_CULPI</name>
<feature type="binding site" evidence="11">
    <location>
        <position position="4"/>
    </location>
    <ligand>
        <name>Zn(2+)</name>
        <dbReference type="ChEBI" id="CHEBI:29105"/>
    </ligand>
</feature>
<protein>
    <submittedName>
        <fullName evidence="15">Zinc finger protein 287</fullName>
    </submittedName>
</protein>
<dbReference type="SMART" id="SM00355">
    <property type="entry name" value="ZnF_C2H2"/>
    <property type="match status" value="12"/>
</dbReference>
<feature type="domain" description="C2H2-type" evidence="13">
    <location>
        <begin position="461"/>
        <end position="488"/>
    </location>
</feature>
<dbReference type="SUPFAM" id="SSF57716">
    <property type="entry name" value="Glucocorticoid receptor-like (DNA-binding domain)"/>
    <property type="match status" value="1"/>
</dbReference>
<feature type="binding site" evidence="11">
    <location>
        <position position="50"/>
    </location>
    <ligand>
        <name>Zn(2+)</name>
        <dbReference type="ChEBI" id="CHEBI:29105"/>
    </ligand>
</feature>
<evidence type="ECO:0000256" key="12">
    <source>
        <dbReference type="SAM" id="MobiDB-lite"/>
    </source>
</evidence>
<feature type="compositionally biased region" description="Basic residues" evidence="12">
    <location>
        <begin position="186"/>
        <end position="197"/>
    </location>
</feature>
<dbReference type="Pfam" id="PF07776">
    <property type="entry name" value="zf-AD"/>
    <property type="match status" value="1"/>
</dbReference>
<evidence type="ECO:0000256" key="2">
    <source>
        <dbReference type="ARBA" id="ARBA00022723"/>
    </source>
</evidence>
<feature type="compositionally biased region" description="Acidic residues" evidence="12">
    <location>
        <begin position="200"/>
        <end position="210"/>
    </location>
</feature>
<feature type="domain" description="C2H2-type" evidence="13">
    <location>
        <begin position="233"/>
        <end position="260"/>
    </location>
</feature>
<dbReference type="EMBL" id="HBUE01353317">
    <property type="protein sequence ID" value="CAG6604462.1"/>
    <property type="molecule type" value="Transcribed_RNA"/>
</dbReference>
<evidence type="ECO:0000259" key="13">
    <source>
        <dbReference type="PROSITE" id="PS50157"/>
    </source>
</evidence>
<evidence type="ECO:0000259" key="14">
    <source>
        <dbReference type="PROSITE" id="PS51915"/>
    </source>
</evidence>
<keyword evidence="8" id="KW-0804">Transcription</keyword>
<feature type="domain" description="C2H2-type" evidence="13">
    <location>
        <begin position="545"/>
        <end position="572"/>
    </location>
</feature>
<accession>A0A8D8AHX8</accession>
<evidence type="ECO:0000256" key="11">
    <source>
        <dbReference type="PROSITE-ProRule" id="PRU01263"/>
    </source>
</evidence>
<evidence type="ECO:0000256" key="9">
    <source>
        <dbReference type="ARBA" id="ARBA00023242"/>
    </source>
</evidence>
<dbReference type="FunFam" id="3.30.160.60:FF:000646">
    <property type="entry name" value="Myeloid zinc finger 1"/>
    <property type="match status" value="1"/>
</dbReference>
<feature type="domain" description="C2H2-type" evidence="13">
    <location>
        <begin position="433"/>
        <end position="460"/>
    </location>
</feature>
<dbReference type="PROSITE" id="PS51915">
    <property type="entry name" value="ZAD"/>
    <property type="match status" value="1"/>
</dbReference>
<keyword evidence="2 11" id="KW-0479">Metal-binding</keyword>
<feature type="domain" description="C2H2-type" evidence="13">
    <location>
        <begin position="489"/>
        <end position="516"/>
    </location>
</feature>
<dbReference type="InterPro" id="IPR012934">
    <property type="entry name" value="Znf_AD"/>
</dbReference>
<dbReference type="FunFam" id="3.30.160.60:FF:000446">
    <property type="entry name" value="Zinc finger protein"/>
    <property type="match status" value="2"/>
</dbReference>
<sequence length="655" mass="75458">MNVCRACVSSSSGDLVPIFSKLGDQFIANVIVDCSSVTIVEDDGLPSFVCKECLTSVQMIADFATKVRESDRKLRQLFKSEVTLKAIEEPNAEEGESDVLSTALDQVKVEYDDDVEKVEKSVSESEGESESDALDFEDGNDSDWNDAEQKQSEDELEIVTAKRKTKQKAVVEQDSDEDEEEASSSKRPKRRSAKKKVVKDDDDDDEDDDMAEDTMTEMEQEMFELVKIDPARHICCWCCKDFETRDELKAHGVEHNDRRRRQTYKPHSCEICYRRFIRVKSFENHMIMAAGLSAKEIHQCKRCSARFLAPKRRRMHALCHHKEDEKLAQLELKRKKKTPTCCNRFCYQEFKTEEELLEHGLKEHIGNKRAEVDPKQPHECPVCYKNFESKKSLHRHRNRIYRAGMQCSICGKEFKSRPAMMTHERKHVDERPYGCEICGKWFTTTHGLKNHLAVHKDERPFACSVCGWSFKRECNLKMHMLIHSDTLPFKCEVCGKSFKGKYHLQYHMRIHTGHKPWQCRYCEKSFADHANRARHETSHTGIKPYKCTYCDKSFIRKRYQIEHESTHTGIKPYRCEMCNRTFGQKAALKKHLDMHPLAPENQLSLAQPSPMPAEMPMSPQMPPPPAPTTVTQGMTLQQAAAMMAGSGAGYSQQPM</sequence>
<evidence type="ECO:0000256" key="3">
    <source>
        <dbReference type="ARBA" id="ARBA00022737"/>
    </source>
</evidence>
<dbReference type="GO" id="GO:0005634">
    <property type="term" value="C:nucleus"/>
    <property type="evidence" value="ECO:0007669"/>
    <property type="project" value="UniProtKB-SubCell"/>
</dbReference>
<feature type="region of interest" description="Disordered" evidence="12">
    <location>
        <begin position="602"/>
        <end position="631"/>
    </location>
</feature>
<keyword evidence="4 10" id="KW-0863">Zinc-finger</keyword>
<feature type="binding site" evidence="11">
    <location>
        <position position="53"/>
    </location>
    <ligand>
        <name>Zn(2+)</name>
        <dbReference type="ChEBI" id="CHEBI:29105"/>
    </ligand>
</feature>
<dbReference type="EMBL" id="HBUE01246194">
    <property type="protein sequence ID" value="CAG6552156.1"/>
    <property type="molecule type" value="Transcribed_RNA"/>
</dbReference>
<evidence type="ECO:0000256" key="1">
    <source>
        <dbReference type="ARBA" id="ARBA00004123"/>
    </source>
</evidence>
<keyword evidence="7" id="KW-0238">DNA-binding</keyword>
<dbReference type="Gene3D" id="3.30.160.60">
    <property type="entry name" value="Classic Zinc Finger"/>
    <property type="match status" value="9"/>
</dbReference>
<feature type="compositionally biased region" description="Pro residues" evidence="12">
    <location>
        <begin position="609"/>
        <end position="627"/>
    </location>
</feature>
<reference evidence="15" key="1">
    <citation type="submission" date="2021-05" db="EMBL/GenBank/DDBJ databases">
        <authorList>
            <person name="Alioto T."/>
            <person name="Alioto T."/>
            <person name="Gomez Garrido J."/>
        </authorList>
    </citation>
    <scope>NUCLEOTIDE SEQUENCE</scope>
</reference>